<dbReference type="GO" id="GO:0005524">
    <property type="term" value="F:ATP binding"/>
    <property type="evidence" value="ECO:0007669"/>
    <property type="project" value="InterPro"/>
</dbReference>
<dbReference type="PANTHER" id="PTHR14074:SF16">
    <property type="entry name" value="ANTIVIRAL INNATE IMMUNE RESPONSE RECEPTOR RIG-I"/>
    <property type="match status" value="1"/>
</dbReference>
<dbReference type="PANTHER" id="PTHR14074">
    <property type="entry name" value="HELICASE WITH DEATH DOMAIN-RELATED"/>
    <property type="match status" value="1"/>
</dbReference>
<dbReference type="Gene3D" id="3.40.50.300">
    <property type="entry name" value="P-loop containing nucleotide triphosphate hydrolases"/>
    <property type="match status" value="1"/>
</dbReference>
<organism evidence="2 3">
    <name type="scientific">Solanum pinnatisectum</name>
    <name type="common">tansyleaf nightshade</name>
    <dbReference type="NCBI Taxonomy" id="50273"/>
    <lineage>
        <taxon>Eukaryota</taxon>
        <taxon>Viridiplantae</taxon>
        <taxon>Streptophyta</taxon>
        <taxon>Embryophyta</taxon>
        <taxon>Tracheophyta</taxon>
        <taxon>Spermatophyta</taxon>
        <taxon>Magnoliopsida</taxon>
        <taxon>eudicotyledons</taxon>
        <taxon>Gunneridae</taxon>
        <taxon>Pentapetalae</taxon>
        <taxon>asterids</taxon>
        <taxon>lamiids</taxon>
        <taxon>Solanales</taxon>
        <taxon>Solanaceae</taxon>
        <taxon>Solanoideae</taxon>
        <taxon>Solaneae</taxon>
        <taxon>Solanum</taxon>
    </lineage>
</organism>
<dbReference type="GO" id="GO:0005737">
    <property type="term" value="C:cytoplasm"/>
    <property type="evidence" value="ECO:0007669"/>
    <property type="project" value="TreeGrafter"/>
</dbReference>
<keyword evidence="3" id="KW-1185">Reference proteome</keyword>
<dbReference type="InterPro" id="IPR011545">
    <property type="entry name" value="DEAD/DEAH_box_helicase_dom"/>
</dbReference>
<dbReference type="Pfam" id="PF00270">
    <property type="entry name" value="DEAD"/>
    <property type="match status" value="1"/>
</dbReference>
<dbReference type="PROSITE" id="PS51192">
    <property type="entry name" value="HELICASE_ATP_BIND_1"/>
    <property type="match status" value="1"/>
</dbReference>
<feature type="domain" description="Helicase ATP-binding" evidence="1">
    <location>
        <begin position="29"/>
        <end position="175"/>
    </location>
</feature>
<dbReference type="SMART" id="SM00487">
    <property type="entry name" value="DEXDc"/>
    <property type="match status" value="1"/>
</dbReference>
<sequence length="175" mass="19588">MARANDVVCGNQQLSADPLPFARSYQLEALEAALKQNTIVYLETGSGKTLIAIMLLRSYAYLLRKPSPYIAVFLVPTVVLVSQQGDALMMHTDLKVGSYWGEMGVDFWDAATWKHQVDGHEVLVMTPAILLSALRHNFLQIDMIKVLIFDECHNARGKHPYASIMMVRCCLSIMT</sequence>
<gene>
    <name evidence="2" type="ORF">R3W88_028788</name>
</gene>
<dbReference type="GO" id="GO:0003676">
    <property type="term" value="F:nucleic acid binding"/>
    <property type="evidence" value="ECO:0007669"/>
    <property type="project" value="InterPro"/>
</dbReference>
<accession>A0AAV9K4L0</accession>
<dbReference type="InterPro" id="IPR051363">
    <property type="entry name" value="RLR_Helicase"/>
</dbReference>
<comment type="caution">
    <text evidence="2">The sequence shown here is derived from an EMBL/GenBank/DDBJ whole genome shotgun (WGS) entry which is preliminary data.</text>
</comment>
<protein>
    <recommendedName>
        <fullName evidence="1">Helicase ATP-binding domain-containing protein</fullName>
    </recommendedName>
</protein>
<evidence type="ECO:0000313" key="3">
    <source>
        <dbReference type="Proteomes" id="UP001311915"/>
    </source>
</evidence>
<name>A0AAV9K4L0_9SOLN</name>
<dbReference type="EMBL" id="JAWPEI010000012">
    <property type="protein sequence ID" value="KAK4707863.1"/>
    <property type="molecule type" value="Genomic_DNA"/>
</dbReference>
<evidence type="ECO:0000313" key="2">
    <source>
        <dbReference type="EMBL" id="KAK4707863.1"/>
    </source>
</evidence>
<dbReference type="AlphaFoldDB" id="A0AAV9K4L0"/>
<reference evidence="2 3" key="1">
    <citation type="submission" date="2023-10" db="EMBL/GenBank/DDBJ databases">
        <title>Genome-Wide Identification Analysis in wild type Solanum Pinnatisectum Reveals Some Genes Defensing Phytophthora Infestans.</title>
        <authorList>
            <person name="Sun C."/>
        </authorList>
    </citation>
    <scope>NUCLEOTIDE SEQUENCE [LARGE SCALE GENOMIC DNA]</scope>
    <source>
        <strain evidence="2">LQN</strain>
        <tissue evidence="2">Leaf</tissue>
    </source>
</reference>
<dbReference type="CDD" id="cd18034">
    <property type="entry name" value="DEXHc_dicer"/>
    <property type="match status" value="1"/>
</dbReference>
<dbReference type="SUPFAM" id="SSF52540">
    <property type="entry name" value="P-loop containing nucleoside triphosphate hydrolases"/>
    <property type="match status" value="1"/>
</dbReference>
<proteinExistence type="predicted"/>
<dbReference type="Proteomes" id="UP001311915">
    <property type="component" value="Unassembled WGS sequence"/>
</dbReference>
<dbReference type="InterPro" id="IPR027417">
    <property type="entry name" value="P-loop_NTPase"/>
</dbReference>
<dbReference type="InterPro" id="IPR014001">
    <property type="entry name" value="Helicase_ATP-bd"/>
</dbReference>
<evidence type="ECO:0000259" key="1">
    <source>
        <dbReference type="PROSITE" id="PS51192"/>
    </source>
</evidence>